<organism evidence="1 2">
    <name type="scientific">Trypanosoma conorhini</name>
    <dbReference type="NCBI Taxonomy" id="83891"/>
    <lineage>
        <taxon>Eukaryota</taxon>
        <taxon>Discoba</taxon>
        <taxon>Euglenozoa</taxon>
        <taxon>Kinetoplastea</taxon>
        <taxon>Metakinetoplastina</taxon>
        <taxon>Trypanosomatida</taxon>
        <taxon>Trypanosomatidae</taxon>
        <taxon>Trypanosoma</taxon>
    </lineage>
</organism>
<name>A0A422PQ16_9TRYP</name>
<dbReference type="InterPro" id="IPR029058">
    <property type="entry name" value="AB_hydrolase_fold"/>
</dbReference>
<keyword evidence="2" id="KW-1185">Reference proteome</keyword>
<accession>A0A422PQ16</accession>
<evidence type="ECO:0000313" key="2">
    <source>
        <dbReference type="Proteomes" id="UP000284403"/>
    </source>
</evidence>
<evidence type="ECO:0008006" key="3">
    <source>
        <dbReference type="Google" id="ProtNLM"/>
    </source>
</evidence>
<dbReference type="SUPFAM" id="SSF53474">
    <property type="entry name" value="alpha/beta-Hydrolases"/>
    <property type="match status" value="1"/>
</dbReference>
<proteinExistence type="predicted"/>
<comment type="caution">
    <text evidence="1">The sequence shown here is derived from an EMBL/GenBank/DDBJ whole genome shotgun (WGS) entry which is preliminary data.</text>
</comment>
<dbReference type="OrthoDB" id="239042at2759"/>
<gene>
    <name evidence="1" type="ORF">Tco025E_04059</name>
</gene>
<dbReference type="Proteomes" id="UP000284403">
    <property type="component" value="Unassembled WGS sequence"/>
</dbReference>
<evidence type="ECO:0000313" key="1">
    <source>
        <dbReference type="EMBL" id="RNF19820.1"/>
    </source>
</evidence>
<dbReference type="EMBL" id="MKKU01000195">
    <property type="protein sequence ID" value="RNF19820.1"/>
    <property type="molecule type" value="Genomic_DNA"/>
</dbReference>
<sequence length="446" mass="50562">MGFSHSKYSSNPTCFTALTKSRPKLTAEEVPSLQLIPHSVYATLSLHVYSNPNGPPVPNAWEVLLTATDINLDKEGYFSVAYINKELRHCIIAQRGTTNALSLRAGVWTYFDERTILFSLARQFSKQVRLYLSVTRGETPEWFISYTGHSLGAVLAACRSVEERTYAITFESPGCKNFIEKTMSPLKADDADIITYLRSPNPINSLRPQCGYVVEIPVESEENVSLQPRVVSSSSMLRLPSIPSPQEFIRGQMPRMVGIPDIQQYVGKIEPLLREMLEHTQQVHAMMDILSHFKGNDEPSNERVVLRWPSSLMQFLEYYNAKKALEDTMNQQTNLGAAYESLLRDLYVTVERPKDSLPLRFLGGDSVRLLRLWWQETPARLAKLPLTLTDHKVLNTIIVEDDCMCTSVLTAFQAKQYLSLLVFRPEVHKVLSQLEFDPLLGSRSKL</sequence>
<dbReference type="GeneID" id="40317670"/>
<dbReference type="AlphaFoldDB" id="A0A422PQ16"/>
<reference evidence="1 2" key="1">
    <citation type="journal article" date="2018" name="BMC Genomics">
        <title>Genomic comparison of Trypanosoma conorhini and Trypanosoma rangeli to Trypanosoma cruzi strains of high and low virulence.</title>
        <authorList>
            <person name="Bradwell K.R."/>
            <person name="Koparde V.N."/>
            <person name="Matveyev A.V."/>
            <person name="Serrano M.G."/>
            <person name="Alves J.M."/>
            <person name="Parikh H."/>
            <person name="Huang B."/>
            <person name="Lee V."/>
            <person name="Espinosa-Alvarez O."/>
            <person name="Ortiz P.A."/>
            <person name="Costa-Martins A.G."/>
            <person name="Teixeira M.M."/>
            <person name="Buck G.A."/>
        </authorList>
    </citation>
    <scope>NUCLEOTIDE SEQUENCE [LARGE SCALE GENOMIC DNA]</scope>
    <source>
        <strain evidence="1 2">025E</strain>
    </source>
</reference>
<protein>
    <recommendedName>
        <fullName evidence="3">Fungal lipase-like domain-containing protein</fullName>
    </recommendedName>
</protein>
<dbReference type="RefSeq" id="XP_029228976.1">
    <property type="nucleotide sequence ID" value="XM_029370972.1"/>
</dbReference>